<sequence length="240" mass="26782">MVNYSVHPLDGGFEREWRAGEHLRDLEIEISHVFERQANAVPFDLDPNPPHHVINVCRPPETFFGMRIGILVGEICYNLRSALDYLIFELAKLDSGSVQSGTQFPIMDAKKDFDRRGKTAFLKGINASHIAAIEGLQPYMGCNWTGSLRDFSNEDKHRQFVVGGGQTRITVWSALDTDLSKIRGMTYDRTAVHPATGANVPVKVHVAGTVAFDNGLPILETLQELKRNVADCLADFKPEF</sequence>
<protein>
    <submittedName>
        <fullName evidence="1">Uncharacterized protein</fullName>
    </submittedName>
</protein>
<dbReference type="EMBL" id="PIUM01000006">
    <property type="protein sequence ID" value="PKU25116.1"/>
    <property type="molecule type" value="Genomic_DNA"/>
</dbReference>
<comment type="caution">
    <text evidence="1">The sequence shown here is derived from an EMBL/GenBank/DDBJ whole genome shotgun (WGS) entry which is preliminary data.</text>
</comment>
<dbReference type="Proteomes" id="UP000233293">
    <property type="component" value="Unassembled WGS sequence"/>
</dbReference>
<name>A0A2N3PXI4_9PROT</name>
<dbReference type="OrthoDB" id="5905861at2"/>
<dbReference type="RefSeq" id="WP_101250043.1">
    <property type="nucleotide sequence ID" value="NZ_PIUM01000006.1"/>
</dbReference>
<accession>A0A2N3PXI4</accession>
<proteinExistence type="predicted"/>
<gene>
    <name evidence="1" type="ORF">CWS72_07915</name>
</gene>
<evidence type="ECO:0000313" key="2">
    <source>
        <dbReference type="Proteomes" id="UP000233293"/>
    </source>
</evidence>
<dbReference type="AlphaFoldDB" id="A0A2N3PXI4"/>
<evidence type="ECO:0000313" key="1">
    <source>
        <dbReference type="EMBL" id="PKU25116.1"/>
    </source>
</evidence>
<organism evidence="1 2">
    <name type="scientific">Telmatospirillum siberiense</name>
    <dbReference type="NCBI Taxonomy" id="382514"/>
    <lineage>
        <taxon>Bacteria</taxon>
        <taxon>Pseudomonadati</taxon>
        <taxon>Pseudomonadota</taxon>
        <taxon>Alphaproteobacteria</taxon>
        <taxon>Rhodospirillales</taxon>
        <taxon>Rhodospirillaceae</taxon>
        <taxon>Telmatospirillum</taxon>
    </lineage>
</organism>
<reference evidence="2" key="1">
    <citation type="submission" date="2017-12" db="EMBL/GenBank/DDBJ databases">
        <title>Draft genome sequence of Telmatospirillum siberiense 26-4b1T, an acidotolerant peatland alphaproteobacterium potentially involved in sulfur cycling.</title>
        <authorList>
            <person name="Hausmann B."/>
            <person name="Pjevac P."/>
            <person name="Schreck K."/>
            <person name="Herbold C.W."/>
            <person name="Daims H."/>
            <person name="Wagner M."/>
            <person name="Pester M."/>
            <person name="Loy A."/>
        </authorList>
    </citation>
    <scope>NUCLEOTIDE SEQUENCE [LARGE SCALE GENOMIC DNA]</scope>
    <source>
        <strain evidence="2">26-4b1</strain>
    </source>
</reference>
<keyword evidence="2" id="KW-1185">Reference proteome</keyword>